<keyword evidence="1" id="KW-1133">Transmembrane helix</keyword>
<sequence length="312" mass="35109">MKFDKKKIVFLSVLGVVILFIVGYSIVVLGGDNEDTDILQQTLVPELEEGVEMYASKKVAVDAIKEERERIAPSIYDERFLDESGIYDEDLLEKKKQRIVDSIYRIGRIDYSQDSTASGTRKPLRKKRRKKSEVIDTKDTISPLKAMGLEHQLFFAVSPQVLADGTGESLVVEIDGEQTIRVNDRLQMRVTENTTIQGLEIEKNTLLYGIVKFRPNRVILTVENIEGIPLKLKAYDNADGLEGIYIRNSFRGDVFNEVLGDAISEFNIPGVPDVSGAVNTGVSGVKKVFQRNNRNVRVTVNNNYKLILKPKL</sequence>
<feature type="domain" description="Conjugative transposon TraM C-terminal" evidence="2">
    <location>
        <begin position="172"/>
        <end position="309"/>
    </location>
</feature>
<keyword evidence="4" id="KW-1185">Reference proteome</keyword>
<accession>A0ABR7VE17</accession>
<evidence type="ECO:0000259" key="2">
    <source>
        <dbReference type="Pfam" id="PF12508"/>
    </source>
</evidence>
<evidence type="ECO:0000256" key="1">
    <source>
        <dbReference type="SAM" id="Phobius"/>
    </source>
</evidence>
<dbReference type="Pfam" id="PF12508">
    <property type="entry name" value="Transposon_TraM"/>
    <property type="match status" value="1"/>
</dbReference>
<evidence type="ECO:0000313" key="3">
    <source>
        <dbReference type="EMBL" id="MBD0851872.1"/>
    </source>
</evidence>
<proteinExistence type="predicted"/>
<organism evidence="3 4">
    <name type="scientific">Maribacter arenosus</name>
    <dbReference type="NCBI Taxonomy" id="1854708"/>
    <lineage>
        <taxon>Bacteria</taxon>
        <taxon>Pseudomonadati</taxon>
        <taxon>Bacteroidota</taxon>
        <taxon>Flavobacteriia</taxon>
        <taxon>Flavobacteriales</taxon>
        <taxon>Flavobacteriaceae</taxon>
        <taxon>Maribacter</taxon>
    </lineage>
</organism>
<keyword evidence="1" id="KW-0472">Membrane</keyword>
<keyword evidence="1" id="KW-0812">Transmembrane</keyword>
<protein>
    <submittedName>
        <fullName evidence="3">Conjugative transposon protein TraM</fullName>
    </submittedName>
</protein>
<gene>
    <name evidence="3" type="primary">traM</name>
    <name evidence="3" type="ORF">HPE63_14410</name>
</gene>
<evidence type="ECO:0000313" key="4">
    <source>
        <dbReference type="Proteomes" id="UP000598350"/>
    </source>
</evidence>
<reference evidence="3 4" key="1">
    <citation type="submission" date="2020-05" db="EMBL/GenBank/DDBJ databases">
        <title>The draft genome sequence of Maribacter arenosus CAU 1321.</title>
        <authorList>
            <person name="Mu L."/>
        </authorList>
    </citation>
    <scope>NUCLEOTIDE SEQUENCE [LARGE SCALE GENOMIC DNA]</scope>
    <source>
        <strain evidence="3 4">CAU 1321</strain>
    </source>
</reference>
<name>A0ABR7VE17_9FLAO</name>
<dbReference type="Proteomes" id="UP000598350">
    <property type="component" value="Unassembled WGS sequence"/>
</dbReference>
<dbReference type="EMBL" id="JABTCG010000005">
    <property type="protein sequence ID" value="MBD0851872.1"/>
    <property type="molecule type" value="Genomic_DNA"/>
</dbReference>
<dbReference type="RefSeq" id="WP_188314992.1">
    <property type="nucleotide sequence ID" value="NZ_JABTCG010000005.1"/>
</dbReference>
<comment type="caution">
    <text evidence="3">The sequence shown here is derived from an EMBL/GenBank/DDBJ whole genome shotgun (WGS) entry which is preliminary data.</text>
</comment>
<dbReference type="InterPro" id="IPR055407">
    <property type="entry name" value="TraM_C"/>
</dbReference>
<feature type="transmembrane region" description="Helical" evidence="1">
    <location>
        <begin position="9"/>
        <end position="31"/>
    </location>
</feature>